<reference evidence="6" key="1">
    <citation type="journal article" date="2019" name="Int. J. Syst. Evol. Microbiol.">
        <title>The Global Catalogue of Microorganisms (GCM) 10K type strain sequencing project: providing services to taxonomists for standard genome sequencing and annotation.</title>
        <authorList>
            <consortium name="The Broad Institute Genomics Platform"/>
            <consortium name="The Broad Institute Genome Sequencing Center for Infectious Disease"/>
            <person name="Wu L."/>
            <person name="Ma J."/>
        </authorList>
    </citation>
    <scope>NUCLEOTIDE SEQUENCE [LARGE SCALE GENOMIC DNA]</scope>
    <source>
        <strain evidence="6">CCUG 39402</strain>
    </source>
</reference>
<dbReference type="EMBL" id="JBHSRS010000002">
    <property type="protein sequence ID" value="MFC6279759.1"/>
    <property type="molecule type" value="Genomic_DNA"/>
</dbReference>
<accession>A0ABW1TQF8</accession>
<gene>
    <name evidence="5" type="ORF">ACFQND_00705</name>
</gene>
<evidence type="ECO:0000256" key="1">
    <source>
        <dbReference type="ARBA" id="ARBA00023015"/>
    </source>
</evidence>
<dbReference type="SMART" id="SM00345">
    <property type="entry name" value="HTH_GNTR"/>
    <property type="match status" value="1"/>
</dbReference>
<dbReference type="RefSeq" id="WP_371435362.1">
    <property type="nucleotide sequence ID" value="NZ_JBHSRS010000002.1"/>
</dbReference>
<dbReference type="InterPro" id="IPR036388">
    <property type="entry name" value="WH-like_DNA-bd_sf"/>
</dbReference>
<dbReference type="InterPro" id="IPR036390">
    <property type="entry name" value="WH_DNA-bd_sf"/>
</dbReference>
<keyword evidence="3" id="KW-0804">Transcription</keyword>
<dbReference type="PANTHER" id="PTHR43537:SF20">
    <property type="entry name" value="HTH-TYPE TRANSCRIPTIONAL REPRESSOR GLAR"/>
    <property type="match status" value="1"/>
</dbReference>
<protein>
    <submittedName>
        <fullName evidence="5">FCD domain-containing protein</fullName>
    </submittedName>
</protein>
<evidence type="ECO:0000313" key="6">
    <source>
        <dbReference type="Proteomes" id="UP001596270"/>
    </source>
</evidence>
<evidence type="ECO:0000256" key="3">
    <source>
        <dbReference type="ARBA" id="ARBA00023163"/>
    </source>
</evidence>
<dbReference type="Proteomes" id="UP001596270">
    <property type="component" value="Unassembled WGS sequence"/>
</dbReference>
<evidence type="ECO:0000259" key="4">
    <source>
        <dbReference type="PROSITE" id="PS50949"/>
    </source>
</evidence>
<dbReference type="Pfam" id="PF07729">
    <property type="entry name" value="FCD"/>
    <property type="match status" value="1"/>
</dbReference>
<dbReference type="SMART" id="SM00895">
    <property type="entry name" value="FCD"/>
    <property type="match status" value="1"/>
</dbReference>
<keyword evidence="2" id="KW-0238">DNA-binding</keyword>
<sequence>MPDFVSPVKDKTLADRALRLLRDDILAARLAPDTRLRIAELQKRYDLGISPLREALLRLISEGFVVAEGQRGFAVASVSLAELKDLTRARIRLEGLLLSEAIALGDAEWETGIVAAFHRLSRTPLPEDLHDVQATAHWESCHRAFHDALVAGCGSPWLLRMHAQLGEHSERYRRIRLFHSVAPAQMIRNVNDEHQSLMQAMLDRDAPRAIALVQSHLTNTANAVASFWQPEAP</sequence>
<keyword evidence="1" id="KW-0805">Transcription regulation</keyword>
<proteinExistence type="predicted"/>
<dbReference type="PROSITE" id="PS50949">
    <property type="entry name" value="HTH_GNTR"/>
    <property type="match status" value="1"/>
</dbReference>
<evidence type="ECO:0000256" key="2">
    <source>
        <dbReference type="ARBA" id="ARBA00023125"/>
    </source>
</evidence>
<evidence type="ECO:0000313" key="5">
    <source>
        <dbReference type="EMBL" id="MFC6279759.1"/>
    </source>
</evidence>
<keyword evidence="6" id="KW-1185">Reference proteome</keyword>
<dbReference type="Gene3D" id="1.10.10.10">
    <property type="entry name" value="Winged helix-like DNA-binding domain superfamily/Winged helix DNA-binding domain"/>
    <property type="match status" value="1"/>
</dbReference>
<comment type="caution">
    <text evidence="5">The sequence shown here is derived from an EMBL/GenBank/DDBJ whole genome shotgun (WGS) entry which is preliminary data.</text>
</comment>
<organism evidence="5 6">
    <name type="scientific">Polaromonas aquatica</name>
    <dbReference type="NCBI Taxonomy" id="332657"/>
    <lineage>
        <taxon>Bacteria</taxon>
        <taxon>Pseudomonadati</taxon>
        <taxon>Pseudomonadota</taxon>
        <taxon>Betaproteobacteria</taxon>
        <taxon>Burkholderiales</taxon>
        <taxon>Comamonadaceae</taxon>
        <taxon>Polaromonas</taxon>
    </lineage>
</organism>
<dbReference type="InterPro" id="IPR000524">
    <property type="entry name" value="Tscrpt_reg_HTH_GntR"/>
</dbReference>
<feature type="domain" description="HTH gntR-type" evidence="4">
    <location>
        <begin position="11"/>
        <end position="78"/>
    </location>
</feature>
<dbReference type="InterPro" id="IPR008920">
    <property type="entry name" value="TF_FadR/GntR_C"/>
</dbReference>
<dbReference type="PANTHER" id="PTHR43537">
    <property type="entry name" value="TRANSCRIPTIONAL REGULATOR, GNTR FAMILY"/>
    <property type="match status" value="1"/>
</dbReference>
<dbReference type="Gene3D" id="1.20.120.530">
    <property type="entry name" value="GntR ligand-binding domain-like"/>
    <property type="match status" value="1"/>
</dbReference>
<dbReference type="SUPFAM" id="SSF48008">
    <property type="entry name" value="GntR ligand-binding domain-like"/>
    <property type="match status" value="1"/>
</dbReference>
<dbReference type="SUPFAM" id="SSF46785">
    <property type="entry name" value="Winged helix' DNA-binding domain"/>
    <property type="match status" value="1"/>
</dbReference>
<dbReference type="Pfam" id="PF00392">
    <property type="entry name" value="GntR"/>
    <property type="match status" value="1"/>
</dbReference>
<name>A0ABW1TQF8_9BURK</name>
<dbReference type="InterPro" id="IPR011711">
    <property type="entry name" value="GntR_C"/>
</dbReference>